<evidence type="ECO:0000256" key="1">
    <source>
        <dbReference type="ARBA" id="ARBA00022705"/>
    </source>
</evidence>
<proteinExistence type="predicted"/>
<dbReference type="InterPro" id="IPR047854">
    <property type="entry name" value="RFC_lid"/>
</dbReference>
<dbReference type="InterPro" id="IPR027417">
    <property type="entry name" value="P-loop_NTPase"/>
</dbReference>
<evidence type="ECO:0000259" key="5">
    <source>
        <dbReference type="SMART" id="SM00382"/>
    </source>
</evidence>
<dbReference type="PANTHER" id="PTHR23389">
    <property type="entry name" value="CHROMOSOME TRANSMISSION FIDELITY FACTOR 18"/>
    <property type="match status" value="1"/>
</dbReference>
<name>A0AAN6DJX3_PICAN</name>
<evidence type="ECO:0000256" key="4">
    <source>
        <dbReference type="SAM" id="MobiDB-lite"/>
    </source>
</evidence>
<dbReference type="SMART" id="SM00382">
    <property type="entry name" value="AAA"/>
    <property type="match status" value="1"/>
</dbReference>
<accession>A0AAN6DJX3</accession>
<dbReference type="Pfam" id="PF00004">
    <property type="entry name" value="AAA"/>
    <property type="match status" value="1"/>
</dbReference>
<dbReference type="PANTHER" id="PTHR23389:SF3">
    <property type="entry name" value="CHROMOSOME TRANSMISSION FIDELITY PROTEIN 18 HOMOLOG"/>
    <property type="match status" value="1"/>
</dbReference>
<dbReference type="AlphaFoldDB" id="A0AAN6DJX3"/>
<keyword evidence="1" id="KW-0235">DNA replication</keyword>
<dbReference type="Proteomes" id="UP001196530">
    <property type="component" value="Unassembled WGS sequence"/>
</dbReference>
<protein>
    <recommendedName>
        <fullName evidence="5">AAA+ ATPase domain-containing protein</fullName>
    </recommendedName>
</protein>
<dbReference type="GO" id="GO:0005524">
    <property type="term" value="F:ATP binding"/>
    <property type="evidence" value="ECO:0007669"/>
    <property type="project" value="UniProtKB-KW"/>
</dbReference>
<evidence type="ECO:0000256" key="2">
    <source>
        <dbReference type="ARBA" id="ARBA00022741"/>
    </source>
</evidence>
<dbReference type="InterPro" id="IPR003959">
    <property type="entry name" value="ATPase_AAA_core"/>
</dbReference>
<feature type="compositionally biased region" description="Basic and acidic residues" evidence="4">
    <location>
        <begin position="78"/>
        <end position="90"/>
    </location>
</feature>
<evidence type="ECO:0000313" key="7">
    <source>
        <dbReference type="Proteomes" id="UP001196530"/>
    </source>
</evidence>
<keyword evidence="3" id="KW-0067">ATP-binding</keyword>
<dbReference type="SUPFAM" id="SSF52540">
    <property type="entry name" value="P-loop containing nucleoside triphosphate hydrolases"/>
    <property type="match status" value="1"/>
</dbReference>
<dbReference type="Gene3D" id="1.10.8.60">
    <property type="match status" value="1"/>
</dbReference>
<dbReference type="CDD" id="cd18140">
    <property type="entry name" value="HLD_clamp_RFC"/>
    <property type="match status" value="1"/>
</dbReference>
<dbReference type="GO" id="GO:0005634">
    <property type="term" value="C:nucleus"/>
    <property type="evidence" value="ECO:0007669"/>
    <property type="project" value="TreeGrafter"/>
</dbReference>
<gene>
    <name evidence="6" type="ORF">KL928_000758</name>
</gene>
<feature type="region of interest" description="Disordered" evidence="4">
    <location>
        <begin position="78"/>
        <end position="99"/>
    </location>
</feature>
<dbReference type="Gene3D" id="3.40.50.300">
    <property type="entry name" value="P-loop containing nucleotide triphosphate hydrolases"/>
    <property type="match status" value="1"/>
</dbReference>
<dbReference type="InterPro" id="IPR003593">
    <property type="entry name" value="AAA+_ATPase"/>
</dbReference>
<dbReference type="RefSeq" id="XP_043062653.1">
    <property type="nucleotide sequence ID" value="XM_043206488.1"/>
</dbReference>
<reference evidence="6" key="1">
    <citation type="journal article" date="2021" name="G3 (Bethesda)">
        <title>Genomic diversity, chromosomal rearrangements, and interspecies hybridization in the ogataea polymorpha species complex.</title>
        <authorList>
            <person name="Hanson S.J."/>
            <person name="Cinneide E.O."/>
            <person name="Salzberg L.I."/>
            <person name="Wolfe K.H."/>
            <person name="McGowan J."/>
            <person name="Fitzpatrick D.A."/>
            <person name="Matlin K."/>
        </authorList>
    </citation>
    <scope>NUCLEOTIDE SEQUENCE</scope>
    <source>
        <strain evidence="6">61-244</strain>
    </source>
</reference>
<evidence type="ECO:0000256" key="3">
    <source>
        <dbReference type="ARBA" id="ARBA00022840"/>
    </source>
</evidence>
<comment type="caution">
    <text evidence="6">The sequence shown here is derived from an EMBL/GenBank/DDBJ whole genome shotgun (WGS) entry which is preliminary data.</text>
</comment>
<dbReference type="GO" id="GO:0016887">
    <property type="term" value="F:ATP hydrolysis activity"/>
    <property type="evidence" value="ECO:0007669"/>
    <property type="project" value="InterPro"/>
</dbReference>
<dbReference type="GeneID" id="66124809"/>
<dbReference type="Pfam" id="PF25361">
    <property type="entry name" value="AAA_lid_RFC1"/>
    <property type="match status" value="1"/>
</dbReference>
<organism evidence="6 7">
    <name type="scientific">Pichia angusta</name>
    <name type="common">Yeast</name>
    <name type="synonym">Hansenula polymorpha</name>
    <dbReference type="NCBI Taxonomy" id="870730"/>
    <lineage>
        <taxon>Eukaryota</taxon>
        <taxon>Fungi</taxon>
        <taxon>Dikarya</taxon>
        <taxon>Ascomycota</taxon>
        <taxon>Saccharomycotina</taxon>
        <taxon>Pichiomycetes</taxon>
        <taxon>Pichiales</taxon>
        <taxon>Pichiaceae</taxon>
        <taxon>Ogataea</taxon>
    </lineage>
</organism>
<dbReference type="GO" id="GO:0006260">
    <property type="term" value="P:DNA replication"/>
    <property type="evidence" value="ECO:0007669"/>
    <property type="project" value="UniProtKB-KW"/>
</dbReference>
<keyword evidence="2" id="KW-0547">Nucleotide-binding</keyword>
<feature type="domain" description="AAA+ ATPase" evidence="5">
    <location>
        <begin position="153"/>
        <end position="291"/>
    </location>
</feature>
<sequence length="684" mass="77885">MSSLLQFNFSSSLLAADPAPAYLDTETIPVDGKRIVLSSGKRITLKPRKPRHVNLGDEKDHSELINIHTLLSKLEIEEKAAGQTTREKSRPPRNRSTTPTYKLWTEKYRPSGFLDLVGNERTNRQILQWLNQWNQVVFGKPCTETTDFYNRPDKRILLIHGPPGIGKTSIAHVISKQLGYEAREINASDERAGATVQDKIKNAMKNNSLTGSPVCLILDEIDGATEHGFINILVDLINKDRRDTASLGLDTKGKPARQILKRPIIALCNDVYSPVLEKLRPHCETIAFRKSHPRLVKSKLKKICQREAITADDRVLDAIIESTEGDLRNCINFLQFNSSASTLNLESSSKDTQIGWFVQLDNIFVRSAKVSKQEQFQKVFRSLSSSAQVDRVTTGCFNVMLDTDTEISRLSEISDWLYFQDALGTKFSSFDAQDLTFYQSAVPMKFYQKFNEISHLSEKRYNYRTRDRFFDLRKQTAEALQRIKHLNNQADSFKLANRVQLVGYELSLISAILVPDVPFRQIEMVGGGGKLSRIIELMEAYSLRIDLSKNEYGNATAQIRPAIHLFGNFSAKQQQILVRLHKELLTKYIQGQEFKTIDRKRKAPRDNDQTAKKSNCSSSVEYFKSKYAALTDQLRHAKSSKEFSAAVMGQNEYRIWVKYHEGFSNAVRRDITWEHLFAGQCGPL</sequence>
<evidence type="ECO:0000313" key="6">
    <source>
        <dbReference type="EMBL" id="KAG7822283.1"/>
    </source>
</evidence>
<dbReference type="CDD" id="cd00009">
    <property type="entry name" value="AAA"/>
    <property type="match status" value="1"/>
</dbReference>
<dbReference type="GO" id="GO:0003677">
    <property type="term" value="F:DNA binding"/>
    <property type="evidence" value="ECO:0007669"/>
    <property type="project" value="TreeGrafter"/>
</dbReference>
<dbReference type="EMBL" id="JAHLUX010000001">
    <property type="protein sequence ID" value="KAG7822283.1"/>
    <property type="molecule type" value="Genomic_DNA"/>
</dbReference>